<proteinExistence type="predicted"/>
<keyword evidence="1" id="KW-0560">Oxidoreductase</keyword>
<dbReference type="PANTHER" id="PTHR43539">
    <property type="entry name" value="FLAVIN-BINDING MONOOXYGENASE-LIKE PROTEIN (AFU_ORTHOLOGUE AFUA_4G09220)"/>
    <property type="match status" value="1"/>
</dbReference>
<dbReference type="Gene3D" id="3.50.50.60">
    <property type="entry name" value="FAD/NAD(P)-binding domain"/>
    <property type="match status" value="1"/>
</dbReference>
<dbReference type="Pfam" id="PF13738">
    <property type="entry name" value="Pyr_redox_3"/>
    <property type="match status" value="1"/>
</dbReference>
<dbReference type="RefSeq" id="WP_301130842.1">
    <property type="nucleotide sequence ID" value="NZ_JAUHPW010000001.1"/>
</dbReference>
<protein>
    <submittedName>
        <fullName evidence="2">FAD-dependent oxidoreductase</fullName>
    </submittedName>
</protein>
<organism evidence="2 3">
    <name type="scientific">Demequina litoralis</name>
    <dbReference type="NCBI Taxonomy" id="3051660"/>
    <lineage>
        <taxon>Bacteria</taxon>
        <taxon>Bacillati</taxon>
        <taxon>Actinomycetota</taxon>
        <taxon>Actinomycetes</taxon>
        <taxon>Micrococcales</taxon>
        <taxon>Demequinaceae</taxon>
        <taxon>Demequina</taxon>
    </lineage>
</organism>
<keyword evidence="3" id="KW-1185">Reference proteome</keyword>
<dbReference type="PRINTS" id="PR00368">
    <property type="entry name" value="FADPNR"/>
</dbReference>
<dbReference type="InterPro" id="IPR050982">
    <property type="entry name" value="Auxin_biosynth/cation_transpt"/>
</dbReference>
<dbReference type="PANTHER" id="PTHR43539:SF78">
    <property type="entry name" value="FLAVIN-CONTAINING MONOOXYGENASE"/>
    <property type="match status" value="1"/>
</dbReference>
<dbReference type="PRINTS" id="PR00411">
    <property type="entry name" value="PNDRDTASEI"/>
</dbReference>
<dbReference type="SUPFAM" id="SSF51905">
    <property type="entry name" value="FAD/NAD(P)-binding domain"/>
    <property type="match status" value="2"/>
</dbReference>
<accession>A0ABT8G5L4</accession>
<name>A0ABT8G5L4_9MICO</name>
<sequence length="365" mass="38727">MPEPTHRTADVVIIGAGQAGLAVAYHLARRGLESGRDVLVLDRGPGPGGAWQHRWSSLTLGGTHHLHDLPGMADTGLSFSSAPGDRPARDVVAEYYGSYEERHGIDVIRPVTVARVERAGDRYRVLAATGSAVSSVEARVVVSATGTWTSPRTPFMPGRDLYRGLQVTTAAYTGAAPFAGLRVGVVGGGTSALTFLDEVGDVASEVLWFTRRNPTFHDEEVELSAERGRVAVAIQDEAARAGRPLPSIVSVTGLPRSPLVRRLEAAGRLERRPMFAEMTLTGVITREDVEIPLDAVIWATGFRPEIAHLRPLGVVNDAGGIVVEDGRVPGEPGLFLAGYGPQASTISSNRAARVTAKAIAEVLGR</sequence>
<dbReference type="EMBL" id="JAUHPW010000001">
    <property type="protein sequence ID" value="MDN4474420.1"/>
    <property type="molecule type" value="Genomic_DNA"/>
</dbReference>
<evidence type="ECO:0000256" key="1">
    <source>
        <dbReference type="ARBA" id="ARBA00023002"/>
    </source>
</evidence>
<dbReference type="Proteomes" id="UP001172728">
    <property type="component" value="Unassembled WGS sequence"/>
</dbReference>
<comment type="caution">
    <text evidence="2">The sequence shown here is derived from an EMBL/GenBank/DDBJ whole genome shotgun (WGS) entry which is preliminary data.</text>
</comment>
<dbReference type="InterPro" id="IPR036188">
    <property type="entry name" value="FAD/NAD-bd_sf"/>
</dbReference>
<reference evidence="2" key="1">
    <citation type="submission" date="2023-06" db="EMBL/GenBank/DDBJ databases">
        <title>Sysu t00192.</title>
        <authorList>
            <person name="Gao L."/>
            <person name="Fang B.-Z."/>
            <person name="Li W.-J."/>
        </authorList>
    </citation>
    <scope>NUCLEOTIDE SEQUENCE</scope>
    <source>
        <strain evidence="2">SYSU T00192</strain>
    </source>
</reference>
<evidence type="ECO:0000313" key="3">
    <source>
        <dbReference type="Proteomes" id="UP001172728"/>
    </source>
</evidence>
<evidence type="ECO:0000313" key="2">
    <source>
        <dbReference type="EMBL" id="MDN4474420.1"/>
    </source>
</evidence>
<gene>
    <name evidence="2" type="ORF">QQX09_00970</name>
</gene>